<dbReference type="OrthoDB" id="9802264at2"/>
<dbReference type="PANTHER" id="PTHR43166">
    <property type="entry name" value="AMINO ACID IMPORT ATP-BINDING PROTEIN"/>
    <property type="match status" value="1"/>
</dbReference>
<dbReference type="EMBL" id="LT670818">
    <property type="protein sequence ID" value="SHG65292.1"/>
    <property type="molecule type" value="Genomic_DNA"/>
</dbReference>
<dbReference type="SUPFAM" id="SSF52540">
    <property type="entry name" value="P-loop containing nucleoside triphosphate hydrolases"/>
    <property type="match status" value="1"/>
</dbReference>
<keyword evidence="4" id="KW-1003">Cell membrane</keyword>
<dbReference type="InterPro" id="IPR030679">
    <property type="entry name" value="ABC_ATPase_HisP-typ"/>
</dbReference>
<dbReference type="GO" id="GO:0016887">
    <property type="term" value="F:ATP hydrolysis activity"/>
    <property type="evidence" value="ECO:0007669"/>
    <property type="project" value="InterPro"/>
</dbReference>
<dbReference type="Proteomes" id="UP000190675">
    <property type="component" value="Chromosome I"/>
</dbReference>
<dbReference type="Pfam" id="PF00005">
    <property type="entry name" value="ABC_tran"/>
    <property type="match status" value="1"/>
</dbReference>
<dbReference type="InterPro" id="IPR017871">
    <property type="entry name" value="ABC_transporter-like_CS"/>
</dbReference>
<keyword evidence="7" id="KW-0029">Amino-acid transport</keyword>
<gene>
    <name evidence="11" type="ORF">SAMN05444169_3513</name>
</gene>
<organism evidence="11 12">
    <name type="scientific">Bradyrhizobium erythrophlei</name>
    <dbReference type="NCBI Taxonomy" id="1437360"/>
    <lineage>
        <taxon>Bacteria</taxon>
        <taxon>Pseudomonadati</taxon>
        <taxon>Pseudomonadota</taxon>
        <taxon>Alphaproteobacteria</taxon>
        <taxon>Hyphomicrobiales</taxon>
        <taxon>Nitrobacteraceae</taxon>
        <taxon>Bradyrhizobium</taxon>
    </lineage>
</organism>
<dbReference type="AlphaFoldDB" id="A0A1M5LJK0"/>
<comment type="function">
    <text evidence="9">Involved in beta-(1--&gt;2)glucan export. Transmembrane domains (TMD) form a pore in the inner membrane and the ATP-binding domain (NBD) is responsible for energy generation.</text>
</comment>
<evidence type="ECO:0000256" key="1">
    <source>
        <dbReference type="ARBA" id="ARBA00004202"/>
    </source>
</evidence>
<evidence type="ECO:0000313" key="12">
    <source>
        <dbReference type="Proteomes" id="UP000190675"/>
    </source>
</evidence>
<keyword evidence="6 11" id="KW-0067">ATP-binding</keyword>
<evidence type="ECO:0000256" key="5">
    <source>
        <dbReference type="ARBA" id="ARBA00022741"/>
    </source>
</evidence>
<keyword evidence="3" id="KW-0813">Transport</keyword>
<evidence type="ECO:0000256" key="6">
    <source>
        <dbReference type="ARBA" id="ARBA00022840"/>
    </source>
</evidence>
<keyword evidence="5" id="KW-0547">Nucleotide-binding</keyword>
<dbReference type="PROSITE" id="PS50893">
    <property type="entry name" value="ABC_TRANSPORTER_2"/>
    <property type="match status" value="1"/>
</dbReference>
<dbReference type="CDD" id="cd03262">
    <property type="entry name" value="ABC_HisP_GlnQ"/>
    <property type="match status" value="1"/>
</dbReference>
<dbReference type="RefSeq" id="WP_079567050.1">
    <property type="nucleotide sequence ID" value="NZ_LT670818.1"/>
</dbReference>
<evidence type="ECO:0000313" key="11">
    <source>
        <dbReference type="EMBL" id="SHG65292.1"/>
    </source>
</evidence>
<sequence>MIEISHVDKWYGPSFQALKDCTTGVAKGEVVVVCGPSGSGKSTLIKCVNALEPFQSGNIIVDGIKVNDPKTDLPKLRARVGMVFQHFELFPHLKIIENLCLAQQKVLGRSHDEAVAKGSKLLDRVGLKDHAFKYPAELSGGQQQRVAIARALAMDPIAMLFDEPTSALDPEMISEVLDVMVDLAREGMTMMVVTHEMGFASKVAHRVIFMDKGEIVEDALKTDFFGSPRSDRAQKFLSKILSH</sequence>
<dbReference type="PANTHER" id="PTHR43166:SF9">
    <property type="entry name" value="GLUTAMATE_ASPARTATE IMPORT ATP-BINDING PROTEIN GLTL"/>
    <property type="match status" value="1"/>
</dbReference>
<dbReference type="PIRSF" id="PIRSF039085">
    <property type="entry name" value="ABC_ATPase_HisP"/>
    <property type="match status" value="1"/>
</dbReference>
<dbReference type="GO" id="GO:0015424">
    <property type="term" value="F:ABC-type amino acid transporter activity"/>
    <property type="evidence" value="ECO:0007669"/>
    <property type="project" value="InterPro"/>
</dbReference>
<dbReference type="GO" id="GO:0005886">
    <property type="term" value="C:plasma membrane"/>
    <property type="evidence" value="ECO:0007669"/>
    <property type="project" value="UniProtKB-SubCell"/>
</dbReference>
<name>A0A1M5LJK0_9BRAD</name>
<evidence type="ECO:0000256" key="7">
    <source>
        <dbReference type="ARBA" id="ARBA00022970"/>
    </source>
</evidence>
<accession>A0A1M5LJK0</accession>
<evidence type="ECO:0000259" key="10">
    <source>
        <dbReference type="PROSITE" id="PS50893"/>
    </source>
</evidence>
<evidence type="ECO:0000256" key="8">
    <source>
        <dbReference type="ARBA" id="ARBA00023136"/>
    </source>
</evidence>
<feature type="domain" description="ABC transporter" evidence="10">
    <location>
        <begin position="2"/>
        <end position="237"/>
    </location>
</feature>
<evidence type="ECO:0000256" key="9">
    <source>
        <dbReference type="ARBA" id="ARBA00024722"/>
    </source>
</evidence>
<evidence type="ECO:0000256" key="3">
    <source>
        <dbReference type="ARBA" id="ARBA00022448"/>
    </source>
</evidence>
<protein>
    <submittedName>
        <fullName evidence="11">L-glutamate ABC transporter ATP-binding protein /L-aspartate ABC transporter ATP-binding protein</fullName>
    </submittedName>
</protein>
<dbReference type="SMART" id="SM00382">
    <property type="entry name" value="AAA"/>
    <property type="match status" value="1"/>
</dbReference>
<evidence type="ECO:0000256" key="2">
    <source>
        <dbReference type="ARBA" id="ARBA00005417"/>
    </source>
</evidence>
<dbReference type="FunFam" id="3.40.50.300:FF:000020">
    <property type="entry name" value="Amino acid ABC transporter ATP-binding component"/>
    <property type="match status" value="1"/>
</dbReference>
<proteinExistence type="inferred from homology"/>
<evidence type="ECO:0000256" key="4">
    <source>
        <dbReference type="ARBA" id="ARBA00022475"/>
    </source>
</evidence>
<dbReference type="Gene3D" id="3.40.50.300">
    <property type="entry name" value="P-loop containing nucleotide triphosphate hydrolases"/>
    <property type="match status" value="1"/>
</dbReference>
<dbReference type="PROSITE" id="PS00211">
    <property type="entry name" value="ABC_TRANSPORTER_1"/>
    <property type="match status" value="1"/>
</dbReference>
<dbReference type="InterPro" id="IPR003593">
    <property type="entry name" value="AAA+_ATPase"/>
</dbReference>
<comment type="similarity">
    <text evidence="2">Belongs to the ABC transporter superfamily.</text>
</comment>
<dbReference type="InterPro" id="IPR050086">
    <property type="entry name" value="MetN_ABC_transporter-like"/>
</dbReference>
<dbReference type="InterPro" id="IPR003439">
    <property type="entry name" value="ABC_transporter-like_ATP-bd"/>
</dbReference>
<reference evidence="11 12" key="1">
    <citation type="submission" date="2016-11" db="EMBL/GenBank/DDBJ databases">
        <authorList>
            <person name="Jaros S."/>
            <person name="Januszkiewicz K."/>
            <person name="Wedrychowicz H."/>
        </authorList>
    </citation>
    <scope>NUCLEOTIDE SEQUENCE [LARGE SCALE GENOMIC DNA]</scope>
    <source>
        <strain evidence="11 12">GAS242</strain>
    </source>
</reference>
<comment type="subcellular location">
    <subcellularLocation>
        <location evidence="1">Cell membrane</location>
        <topology evidence="1">Peripheral membrane protein</topology>
    </subcellularLocation>
</comment>
<dbReference type="InterPro" id="IPR027417">
    <property type="entry name" value="P-loop_NTPase"/>
</dbReference>
<dbReference type="GO" id="GO:0005524">
    <property type="term" value="F:ATP binding"/>
    <property type="evidence" value="ECO:0007669"/>
    <property type="project" value="UniProtKB-KW"/>
</dbReference>
<keyword evidence="8" id="KW-0472">Membrane</keyword>